<sequence length="114" mass="12997">MPLRALADLGIPYYDPAKSDQGYYSGVQCRLAKSHRQDSSLVCADLKTENGRGRKVPLEPHLSEEEREAWLAGQYVDLRKHRLGLPANSAPCAENFVLRRKFWRSFFQISSNCL</sequence>
<gene>
    <name evidence="1" type="ORF">VFH_II270360</name>
</gene>
<proteinExistence type="predicted"/>
<evidence type="ECO:0000313" key="2">
    <source>
        <dbReference type="Proteomes" id="UP001157006"/>
    </source>
</evidence>
<dbReference type="EMBL" id="OX451737">
    <property type="protein sequence ID" value="CAI8601391.1"/>
    <property type="molecule type" value="Genomic_DNA"/>
</dbReference>
<reference evidence="1 2" key="1">
    <citation type="submission" date="2023-01" db="EMBL/GenBank/DDBJ databases">
        <authorList>
            <person name="Kreplak J."/>
        </authorList>
    </citation>
    <scope>NUCLEOTIDE SEQUENCE [LARGE SCALE GENOMIC DNA]</scope>
</reference>
<protein>
    <submittedName>
        <fullName evidence="1">Uncharacterized protein</fullName>
    </submittedName>
</protein>
<name>A0AAV0ZSH6_VICFA</name>
<accession>A0AAV0ZSH6</accession>
<dbReference type="AlphaFoldDB" id="A0AAV0ZSH6"/>
<dbReference type="Proteomes" id="UP001157006">
    <property type="component" value="Chromosome 2"/>
</dbReference>
<organism evidence="1 2">
    <name type="scientific">Vicia faba</name>
    <name type="common">Broad bean</name>
    <name type="synonym">Faba vulgaris</name>
    <dbReference type="NCBI Taxonomy" id="3906"/>
    <lineage>
        <taxon>Eukaryota</taxon>
        <taxon>Viridiplantae</taxon>
        <taxon>Streptophyta</taxon>
        <taxon>Embryophyta</taxon>
        <taxon>Tracheophyta</taxon>
        <taxon>Spermatophyta</taxon>
        <taxon>Magnoliopsida</taxon>
        <taxon>eudicotyledons</taxon>
        <taxon>Gunneridae</taxon>
        <taxon>Pentapetalae</taxon>
        <taxon>rosids</taxon>
        <taxon>fabids</taxon>
        <taxon>Fabales</taxon>
        <taxon>Fabaceae</taxon>
        <taxon>Papilionoideae</taxon>
        <taxon>50 kb inversion clade</taxon>
        <taxon>NPAAA clade</taxon>
        <taxon>Hologalegina</taxon>
        <taxon>IRL clade</taxon>
        <taxon>Fabeae</taxon>
        <taxon>Vicia</taxon>
    </lineage>
</organism>
<keyword evidence="2" id="KW-1185">Reference proteome</keyword>
<evidence type="ECO:0000313" key="1">
    <source>
        <dbReference type="EMBL" id="CAI8601391.1"/>
    </source>
</evidence>